<dbReference type="SUPFAM" id="SSF48425">
    <property type="entry name" value="Sec7 domain"/>
    <property type="match status" value="1"/>
</dbReference>
<dbReference type="GO" id="GO:0032012">
    <property type="term" value="P:regulation of ARF protein signal transduction"/>
    <property type="evidence" value="ECO:0007669"/>
    <property type="project" value="InterPro"/>
</dbReference>
<name>A0A813L0G0_POLGL</name>
<feature type="non-terminal residue" evidence="3">
    <location>
        <position position="1"/>
    </location>
</feature>
<evidence type="ECO:0000313" key="4">
    <source>
        <dbReference type="Proteomes" id="UP000626109"/>
    </source>
</evidence>
<feature type="region of interest" description="Disordered" evidence="1">
    <location>
        <begin position="1"/>
        <end position="25"/>
    </location>
</feature>
<comment type="caution">
    <text evidence="3">The sequence shown here is derived from an EMBL/GenBank/DDBJ whole genome shotgun (WGS) entry which is preliminary data.</text>
</comment>
<dbReference type="PROSITE" id="PS50190">
    <property type="entry name" value="SEC7"/>
    <property type="match status" value="1"/>
</dbReference>
<dbReference type="Proteomes" id="UP000626109">
    <property type="component" value="Unassembled WGS sequence"/>
</dbReference>
<protein>
    <recommendedName>
        <fullName evidence="2">SEC7 domain-containing protein</fullName>
    </recommendedName>
</protein>
<dbReference type="InterPro" id="IPR023394">
    <property type="entry name" value="Sec7_C_sf"/>
</dbReference>
<gene>
    <name evidence="3" type="ORF">PGLA2088_LOCUS39715</name>
</gene>
<proteinExistence type="predicted"/>
<organism evidence="3 4">
    <name type="scientific">Polarella glacialis</name>
    <name type="common">Dinoflagellate</name>
    <dbReference type="NCBI Taxonomy" id="89957"/>
    <lineage>
        <taxon>Eukaryota</taxon>
        <taxon>Sar</taxon>
        <taxon>Alveolata</taxon>
        <taxon>Dinophyceae</taxon>
        <taxon>Suessiales</taxon>
        <taxon>Suessiaceae</taxon>
        <taxon>Polarella</taxon>
    </lineage>
</organism>
<evidence type="ECO:0000256" key="1">
    <source>
        <dbReference type="SAM" id="MobiDB-lite"/>
    </source>
</evidence>
<dbReference type="Pfam" id="PF01369">
    <property type="entry name" value="Sec7"/>
    <property type="match status" value="1"/>
</dbReference>
<feature type="compositionally biased region" description="Low complexity" evidence="1">
    <location>
        <begin position="9"/>
        <end position="22"/>
    </location>
</feature>
<reference evidence="3" key="1">
    <citation type="submission" date="2021-02" db="EMBL/GenBank/DDBJ databases">
        <authorList>
            <person name="Dougan E. K."/>
            <person name="Rhodes N."/>
            <person name="Thang M."/>
            <person name="Chan C."/>
        </authorList>
    </citation>
    <scope>NUCLEOTIDE SEQUENCE</scope>
</reference>
<dbReference type="GO" id="GO:0005085">
    <property type="term" value="F:guanyl-nucleotide exchange factor activity"/>
    <property type="evidence" value="ECO:0007669"/>
    <property type="project" value="InterPro"/>
</dbReference>
<evidence type="ECO:0000313" key="3">
    <source>
        <dbReference type="EMBL" id="CAE8717818.1"/>
    </source>
</evidence>
<dbReference type="PANTHER" id="PTHR10663">
    <property type="entry name" value="GUANYL-NUCLEOTIDE EXCHANGE FACTOR"/>
    <property type="match status" value="1"/>
</dbReference>
<feature type="domain" description="SEC7" evidence="2">
    <location>
        <begin position="116"/>
        <end position="308"/>
    </location>
</feature>
<evidence type="ECO:0000259" key="2">
    <source>
        <dbReference type="PROSITE" id="PS50190"/>
    </source>
</evidence>
<dbReference type="SMART" id="SM00222">
    <property type="entry name" value="Sec7"/>
    <property type="match status" value="1"/>
</dbReference>
<dbReference type="AlphaFoldDB" id="A0A813L0G0"/>
<dbReference type="Gene3D" id="1.10.1000.11">
    <property type="entry name" value="Arf Nucleotide-binding Site Opener,domain 2"/>
    <property type="match status" value="1"/>
</dbReference>
<dbReference type="EMBL" id="CAJNNW010033238">
    <property type="protein sequence ID" value="CAE8717818.1"/>
    <property type="molecule type" value="Genomic_DNA"/>
</dbReference>
<dbReference type="InterPro" id="IPR035999">
    <property type="entry name" value="Sec7_dom_sf"/>
</dbReference>
<dbReference type="InterPro" id="IPR000904">
    <property type="entry name" value="Sec7_dom"/>
</dbReference>
<accession>A0A813L0G0</accession>
<sequence>MWQRPVPRSLGNSGSSLSGTGLPVPPEELQRRPKLFVDLPVQLWEVVLVQSVGCGGAEPEEILRLAACCRKLLAATRSERVWEAILWARWAVRPHELPATSPPATSLDLCRSAEIAVQSLLAAENPWEHPLLLEAGPQVVGRMLHAQQASRRGEAARRQVGELLSGACRGEPLNETSSVLLQSFTDQLDIRGKGVVGSLRHFLRLIELPGGSAAIDRLLSCLSQHFAGPLGRGAAAGEEELELSAEADTVYMLFFSVLMLSTDLASDRQRRHMSEEEFVRPHRGIVGSNGVDLSQGLARGIYGAVAAQPSLWSPTGTMRAAARSEEEASGGGVVTLVFGGEAELNRGDTEREKLLLGVLRDRGLGTVAFAGLCGQGDKLWKGGLWQFAPLLLGRTHVGFHASEVLIAVAWAFNWLHARKVVLVSTGSASAAVLHAALHVSTGEFLGSDSGSLAAVVLLRSITSLADVVLARRHDLPWQMQMYGVLKHYDLPDLLAALPGRGKQGAGALVVEARGPSGRHLLRRRKTAMAYRFASRRFAAAGRRLRLRSGTRSLMEEAVLVADFLSSQAWIDKQKDTPSFDQQIPGFPPFRRWHRFLRGRRLPNVRTLAVEAQLNTPASLNVQVFCKLPGQPVGEPELLTEEAKLKAKRNKLQVSASKRTLSGGQLGFREALRETFTRTYASWTKDWKDRRNGENPGALFQEVNAVKAKTPEQKRREEARKFGNNCFGRLAKHRYFEWTTMVVILMNAMHIGVDTDYSARFYKPDNLYE</sequence>